<keyword evidence="2" id="KW-1185">Reference proteome</keyword>
<proteinExistence type="predicted"/>
<evidence type="ECO:0000313" key="1">
    <source>
        <dbReference type="EMBL" id="SDE00729.1"/>
    </source>
</evidence>
<reference evidence="2" key="1">
    <citation type="submission" date="2016-10" db="EMBL/GenBank/DDBJ databases">
        <authorList>
            <person name="Varghese N."/>
            <person name="Submissions S."/>
        </authorList>
    </citation>
    <scope>NUCLEOTIDE SEQUENCE [LARGE SCALE GENOMIC DNA]</scope>
    <source>
        <strain evidence="2">DSM 18609</strain>
    </source>
</reference>
<sequence>MKLIIDVAYSASRAKVVGGFFESWDDGSLLGISSKFVDHVGEYISGEFYKRELPCILAFLEDIDLKAIALIIIDGFIYLDDDGKKGLGAYLYESLGRAIPVIGVAKSKFYNNNAFVREIFRGQSKNGIYVSAIGIDLEDASGLVQGMSGDFRLPDLIKRVDTETKIWPDHS</sequence>
<keyword evidence="1" id="KW-0255">Endonuclease</keyword>
<dbReference type="GO" id="GO:0004519">
    <property type="term" value="F:endonuclease activity"/>
    <property type="evidence" value="ECO:0007669"/>
    <property type="project" value="UniProtKB-KW"/>
</dbReference>
<evidence type="ECO:0000313" key="2">
    <source>
        <dbReference type="Proteomes" id="UP000199455"/>
    </source>
</evidence>
<dbReference type="STRING" id="390242.SAMN04488024_11069"/>
<keyword evidence="1" id="KW-0540">Nuclease</keyword>
<dbReference type="Proteomes" id="UP000199455">
    <property type="component" value="Unassembled WGS sequence"/>
</dbReference>
<organism evidence="1 2">
    <name type="scientific">Pedobacter soli</name>
    <dbReference type="NCBI Taxonomy" id="390242"/>
    <lineage>
        <taxon>Bacteria</taxon>
        <taxon>Pseudomonadati</taxon>
        <taxon>Bacteroidota</taxon>
        <taxon>Sphingobacteriia</taxon>
        <taxon>Sphingobacteriales</taxon>
        <taxon>Sphingobacteriaceae</taxon>
        <taxon>Pedobacter</taxon>
    </lineage>
</organism>
<dbReference type="EMBL" id="FMZH01000010">
    <property type="protein sequence ID" value="SDE00729.1"/>
    <property type="molecule type" value="Genomic_DNA"/>
</dbReference>
<protein>
    <submittedName>
        <fullName evidence="1">Endonuclease V</fullName>
    </submittedName>
</protein>
<gene>
    <name evidence="1" type="ORF">SAMN04488024_11069</name>
</gene>
<name>A0A1G6ZDK9_9SPHI</name>
<keyword evidence="1" id="KW-0378">Hydrolase</keyword>
<dbReference type="RefSeq" id="WP_090771504.1">
    <property type="nucleotide sequence ID" value="NZ_FMZH01000010.1"/>
</dbReference>
<accession>A0A1G6ZDK9</accession>
<dbReference type="AlphaFoldDB" id="A0A1G6ZDK9"/>
<dbReference type="Gene3D" id="3.30.2170.10">
    <property type="entry name" value="archaeoglobus fulgidus dsm 4304 superfamily"/>
    <property type="match status" value="1"/>
</dbReference>